<keyword evidence="2" id="KW-1185">Reference proteome</keyword>
<reference evidence="1 2" key="1">
    <citation type="submission" date="2018-03" db="EMBL/GenBank/DDBJ databases">
        <title>Genomic Encyclopedia of Archaeal and Bacterial Type Strains, Phase II (KMG-II): from individual species to whole genera.</title>
        <authorList>
            <person name="Goeker M."/>
        </authorList>
    </citation>
    <scope>NUCLEOTIDE SEQUENCE [LARGE SCALE GENOMIC DNA]</scope>
    <source>
        <strain evidence="1 2">DSM 44889</strain>
    </source>
</reference>
<proteinExistence type="predicted"/>
<evidence type="ECO:0000313" key="1">
    <source>
        <dbReference type="EMBL" id="PWJ45813.1"/>
    </source>
</evidence>
<comment type="caution">
    <text evidence="1">The sequence shown here is derived from an EMBL/GenBank/DDBJ whole genome shotgun (WGS) entry which is preliminary data.</text>
</comment>
<accession>A0A315ZKV4</accession>
<dbReference type="OrthoDB" id="3718343at2"/>
<gene>
    <name evidence="1" type="ORF">BXY45_15012</name>
</gene>
<organism evidence="1 2">
    <name type="scientific">Quadrisphaera granulorum</name>
    <dbReference type="NCBI Taxonomy" id="317664"/>
    <lineage>
        <taxon>Bacteria</taxon>
        <taxon>Bacillati</taxon>
        <taxon>Actinomycetota</taxon>
        <taxon>Actinomycetes</taxon>
        <taxon>Kineosporiales</taxon>
        <taxon>Kineosporiaceae</taxon>
        <taxon>Quadrisphaera</taxon>
    </lineage>
</organism>
<dbReference type="RefSeq" id="WP_109776710.1">
    <property type="nucleotide sequence ID" value="NZ_QGDQ01000050.1"/>
</dbReference>
<evidence type="ECO:0000313" key="2">
    <source>
        <dbReference type="Proteomes" id="UP000245469"/>
    </source>
</evidence>
<sequence>MTLAERADLTALLNEHLSVAAGKGPGANAAAKVTSIVAGMAAGADCIDDLDLLRHGATEDAFTGIRAPSTLGTHLRAYTFGHIRQLDAVNSRFLLRLHRASGLLRPLASCAAVTYIDIDDTMRQMHGYAQQGVAYGYNCQRRSQIDPLPGQS</sequence>
<protein>
    <submittedName>
        <fullName evidence="1">Uncharacterized protein</fullName>
    </submittedName>
</protein>
<dbReference type="Proteomes" id="UP000245469">
    <property type="component" value="Unassembled WGS sequence"/>
</dbReference>
<name>A0A315ZKV4_9ACTN</name>
<dbReference type="AlphaFoldDB" id="A0A315ZKV4"/>
<dbReference type="EMBL" id="QGDQ01000050">
    <property type="protein sequence ID" value="PWJ45813.1"/>
    <property type="molecule type" value="Genomic_DNA"/>
</dbReference>